<feature type="transmembrane region" description="Helical" evidence="8">
    <location>
        <begin position="7"/>
        <end position="30"/>
    </location>
</feature>
<dbReference type="InterPro" id="IPR004634">
    <property type="entry name" value="Pept_S49_pIV"/>
</dbReference>
<dbReference type="GO" id="GO:0008236">
    <property type="term" value="F:serine-type peptidase activity"/>
    <property type="evidence" value="ECO:0007669"/>
    <property type="project" value="UniProtKB-KW"/>
</dbReference>
<feature type="active site" description="Proton donor/acceptor" evidence="7">
    <location>
        <position position="189"/>
    </location>
</feature>
<dbReference type="GO" id="GO:0006465">
    <property type="term" value="P:signal peptide processing"/>
    <property type="evidence" value="ECO:0007669"/>
    <property type="project" value="InterPro"/>
</dbReference>
<evidence type="ECO:0000256" key="6">
    <source>
        <dbReference type="ARBA" id="ARBA00023136"/>
    </source>
</evidence>
<dbReference type="Gene3D" id="3.90.226.10">
    <property type="entry name" value="2-enoyl-CoA Hydratase, Chain A, domain 1"/>
    <property type="match status" value="3"/>
</dbReference>
<evidence type="ECO:0000256" key="1">
    <source>
        <dbReference type="ARBA" id="ARBA00004370"/>
    </source>
</evidence>
<keyword evidence="5" id="KW-0720">Serine protease</keyword>
<accession>A0A8J8FII4</accession>
<keyword evidence="8" id="KW-1133">Transmembrane helix</keyword>
<dbReference type="PANTHER" id="PTHR33209">
    <property type="entry name" value="PROTEASE 4"/>
    <property type="match status" value="1"/>
</dbReference>
<gene>
    <name evidence="10" type="primary">sppA</name>
    <name evidence="10" type="ORF">GD597_20360</name>
</gene>
<dbReference type="Pfam" id="PF01343">
    <property type="entry name" value="Peptidase_S49"/>
    <property type="match status" value="2"/>
</dbReference>
<proteinExistence type="inferred from homology"/>
<name>A0A8J8FII4_9BACT</name>
<dbReference type="NCBIfam" id="TIGR00706">
    <property type="entry name" value="SppA_dom"/>
    <property type="match status" value="1"/>
</dbReference>
<dbReference type="CDD" id="cd07018">
    <property type="entry name" value="S49_SppA_67K_type"/>
    <property type="match status" value="1"/>
</dbReference>
<dbReference type="InterPro" id="IPR004635">
    <property type="entry name" value="Pept_S49_SppA"/>
</dbReference>
<organism evidence="10 11">
    <name type="scientific">Limnovirga soli</name>
    <dbReference type="NCBI Taxonomy" id="2656915"/>
    <lineage>
        <taxon>Bacteria</taxon>
        <taxon>Pseudomonadati</taxon>
        <taxon>Bacteroidota</taxon>
        <taxon>Chitinophagia</taxon>
        <taxon>Chitinophagales</taxon>
        <taxon>Chitinophagaceae</taxon>
        <taxon>Limnovirga</taxon>
    </lineage>
</organism>
<evidence type="ECO:0000313" key="10">
    <source>
        <dbReference type="EMBL" id="NNV57833.1"/>
    </source>
</evidence>
<sequence length="587" mass="64881">MKRFIKLFFASLLALIVLTVIIVALGVWFISASMHPEKPDLGAKGVLVLDLSLIYNEQAKNDPLASFTGEDNSDAPGLYDVIRMLHYAKTDTTIKGVYIKADYNPNGFATSEELQKALLDFKQSKKFIYAYGETLDQKSYYVSTAADKVYCHPAGGIDWDGFSVTYMFMKGLLDKIGVQPQVFYAGKFKSATEPFRVTAMTDANRQQTNEFLNDLYSNYLLAAAKARNIDTATLHDLANRGAIRTAYDAVSHHLIDGVKYDDEMKAVLLKKLGLKKEDKINFISLSKYAKAADFNNSNASDEVAIIYAQGDIVNGKGDDDQIGSDDFVDLLRKARLNKDVKGIIVRVNSPGGSSLASDAIWREITLAKDEKPLVVSMGNYAASGGYYISCNADSIFADATTITGSIGVYSIIPNFQPLFNDKLGLNFDGVKTAPYADMGATNRPLTEVEKRFMQSSVDSIYQTFKTRVANGRTKDLSYIDSIAQGHVYTGKRAIPLALVDKIGGLQDAVNCVARMAKLQSYQTKEYPEKKSFLQQVLNSSHVEASVKENAIKNKLGTAQYNMLLQINKIQQLMQTPQARMAFDLDIH</sequence>
<evidence type="ECO:0000256" key="4">
    <source>
        <dbReference type="ARBA" id="ARBA00022801"/>
    </source>
</evidence>
<feature type="domain" description="Peptidase S49" evidence="9">
    <location>
        <begin position="367"/>
        <end position="518"/>
    </location>
</feature>
<evidence type="ECO:0000259" key="9">
    <source>
        <dbReference type="Pfam" id="PF01343"/>
    </source>
</evidence>
<dbReference type="PANTHER" id="PTHR33209:SF1">
    <property type="entry name" value="PEPTIDASE S49 DOMAIN-CONTAINING PROTEIN"/>
    <property type="match status" value="1"/>
</dbReference>
<keyword evidence="4" id="KW-0378">Hydrolase</keyword>
<dbReference type="SUPFAM" id="SSF52096">
    <property type="entry name" value="ClpP/crotonase"/>
    <property type="match status" value="2"/>
</dbReference>
<dbReference type="EMBL" id="WHPF01000020">
    <property type="protein sequence ID" value="NNV57833.1"/>
    <property type="molecule type" value="Genomic_DNA"/>
</dbReference>
<dbReference type="AlphaFoldDB" id="A0A8J8FII4"/>
<keyword evidence="6 8" id="KW-0472">Membrane</keyword>
<dbReference type="Gene3D" id="6.20.330.10">
    <property type="match status" value="1"/>
</dbReference>
<dbReference type="InterPro" id="IPR029045">
    <property type="entry name" value="ClpP/crotonase-like_dom_sf"/>
</dbReference>
<dbReference type="Proteomes" id="UP000598971">
    <property type="component" value="Unassembled WGS sequence"/>
</dbReference>
<feature type="domain" description="Peptidase S49" evidence="9">
    <location>
        <begin position="121"/>
        <end position="273"/>
    </location>
</feature>
<keyword evidence="8" id="KW-0812">Transmembrane</keyword>
<evidence type="ECO:0000256" key="5">
    <source>
        <dbReference type="ARBA" id="ARBA00022825"/>
    </source>
</evidence>
<protein>
    <submittedName>
        <fullName evidence="10">Signal peptide peptidase SppA</fullName>
    </submittedName>
</protein>
<comment type="subcellular location">
    <subcellularLocation>
        <location evidence="1">Membrane</location>
    </subcellularLocation>
</comment>
<reference evidence="10" key="1">
    <citation type="submission" date="2019-10" db="EMBL/GenBank/DDBJ databases">
        <title>Draft genome sequence of Panacibacter sp. KCS-6.</title>
        <authorList>
            <person name="Yim K.J."/>
        </authorList>
    </citation>
    <scope>NUCLEOTIDE SEQUENCE</scope>
    <source>
        <strain evidence="10">KCS-6</strain>
    </source>
</reference>
<dbReference type="NCBIfam" id="TIGR00705">
    <property type="entry name" value="SppA_67K"/>
    <property type="match status" value="1"/>
</dbReference>
<dbReference type="InterPro" id="IPR047217">
    <property type="entry name" value="S49_SppA_67K_type_N"/>
</dbReference>
<dbReference type="CDD" id="cd07023">
    <property type="entry name" value="S49_Sppa_N_C"/>
    <property type="match status" value="1"/>
</dbReference>
<dbReference type="RefSeq" id="WP_171609782.1">
    <property type="nucleotide sequence ID" value="NZ_WHPF01000020.1"/>
</dbReference>
<evidence type="ECO:0000256" key="8">
    <source>
        <dbReference type="SAM" id="Phobius"/>
    </source>
</evidence>
<evidence type="ECO:0000256" key="3">
    <source>
        <dbReference type="ARBA" id="ARBA00022670"/>
    </source>
</evidence>
<evidence type="ECO:0000313" key="11">
    <source>
        <dbReference type="Proteomes" id="UP000598971"/>
    </source>
</evidence>
<dbReference type="GO" id="GO:0016020">
    <property type="term" value="C:membrane"/>
    <property type="evidence" value="ECO:0007669"/>
    <property type="project" value="UniProtKB-SubCell"/>
</dbReference>
<evidence type="ECO:0000256" key="2">
    <source>
        <dbReference type="ARBA" id="ARBA00008683"/>
    </source>
</evidence>
<dbReference type="InterPro" id="IPR002142">
    <property type="entry name" value="Peptidase_S49"/>
</dbReference>
<feature type="active site" description="Nucleophile" evidence="7">
    <location>
        <position position="383"/>
    </location>
</feature>
<keyword evidence="11" id="KW-1185">Reference proteome</keyword>
<comment type="similarity">
    <text evidence="2">Belongs to the peptidase S49 family.</text>
</comment>
<comment type="caution">
    <text evidence="10">The sequence shown here is derived from an EMBL/GenBank/DDBJ whole genome shotgun (WGS) entry which is preliminary data.</text>
</comment>
<evidence type="ECO:0000256" key="7">
    <source>
        <dbReference type="PIRSR" id="PIRSR001217-1"/>
    </source>
</evidence>
<keyword evidence="3" id="KW-0645">Protease</keyword>
<dbReference type="InterPro" id="IPR047272">
    <property type="entry name" value="S49_SppA_C"/>
</dbReference>
<dbReference type="PIRSF" id="PIRSF001217">
    <property type="entry name" value="Protease_4_SppA"/>
    <property type="match status" value="1"/>
</dbReference>